<evidence type="ECO:0000256" key="2">
    <source>
        <dbReference type="ARBA" id="ARBA00022741"/>
    </source>
</evidence>
<dbReference type="InterPro" id="IPR003593">
    <property type="entry name" value="AAA+_ATPase"/>
</dbReference>
<dbReference type="PROSITE" id="PS50893">
    <property type="entry name" value="ABC_TRANSPORTER_2"/>
    <property type="match status" value="1"/>
</dbReference>
<evidence type="ECO:0000313" key="5">
    <source>
        <dbReference type="EMBL" id="TQV76380.1"/>
    </source>
</evidence>
<dbReference type="InterPro" id="IPR017871">
    <property type="entry name" value="ABC_transporter-like_CS"/>
</dbReference>
<dbReference type="PROSITE" id="PS00211">
    <property type="entry name" value="ABC_TRANSPORTER_1"/>
    <property type="match status" value="1"/>
</dbReference>
<protein>
    <submittedName>
        <fullName evidence="5">ABC transporter ATP-binding protein</fullName>
    </submittedName>
</protein>
<dbReference type="SUPFAM" id="SSF52540">
    <property type="entry name" value="P-loop containing nucleoside triphosphate hydrolases"/>
    <property type="match status" value="1"/>
</dbReference>
<dbReference type="OrthoDB" id="9778547at2"/>
<dbReference type="InterPro" id="IPR050763">
    <property type="entry name" value="ABC_transporter_ATP-binding"/>
</dbReference>
<dbReference type="EMBL" id="VHSH01000008">
    <property type="protein sequence ID" value="TQV76380.1"/>
    <property type="molecule type" value="Genomic_DNA"/>
</dbReference>
<dbReference type="RefSeq" id="WP_142898643.1">
    <property type="nucleotide sequence ID" value="NZ_ML660059.1"/>
</dbReference>
<dbReference type="Pfam" id="PF00005">
    <property type="entry name" value="ABC_tran"/>
    <property type="match status" value="1"/>
</dbReference>
<name>A0A545TGL0_9PROT</name>
<evidence type="ECO:0000259" key="4">
    <source>
        <dbReference type="PROSITE" id="PS50893"/>
    </source>
</evidence>
<comment type="caution">
    <text evidence="5">The sequence shown here is derived from an EMBL/GenBank/DDBJ whole genome shotgun (WGS) entry which is preliminary data.</text>
</comment>
<feature type="domain" description="ABC transporter" evidence="4">
    <location>
        <begin position="13"/>
        <end position="247"/>
    </location>
</feature>
<dbReference type="GO" id="GO:0016887">
    <property type="term" value="F:ATP hydrolysis activity"/>
    <property type="evidence" value="ECO:0007669"/>
    <property type="project" value="InterPro"/>
</dbReference>
<sequence length="323" mass="34954">MNADVTTLPNYAVELKGLTKTYQASGKSEAKKALIDVDLAIPRGSVFGLLGPNGAGKSTMINILAGLVNKTSGSARIWDLDINSDTRQARAAIGVVPQELNVDPFFTPRELLELQAGLYGVPPRERQSDEILAALGLSDKANAYARTLSGGMRRRLMVAKAMVHNPPVLVLDEPTAGVDIELRQQLWAHVRELNANGTTVLLTTHYLEEAEELCDQIAIINHGRVIACDTTPALLARLDNKSLAIVLAEDLQQIPDSLTTFNIDHPEPRKLVFHYRASESAVSGILDAVSAANLKIADVTTDQSDLEDIFLQLTRGAHDEGAH</sequence>
<evidence type="ECO:0000313" key="6">
    <source>
        <dbReference type="Proteomes" id="UP000315252"/>
    </source>
</evidence>
<evidence type="ECO:0000256" key="1">
    <source>
        <dbReference type="ARBA" id="ARBA00022448"/>
    </source>
</evidence>
<accession>A0A545TGL0</accession>
<dbReference type="InterPro" id="IPR027417">
    <property type="entry name" value="P-loop_NTPase"/>
</dbReference>
<keyword evidence="6" id="KW-1185">Reference proteome</keyword>
<evidence type="ECO:0000256" key="3">
    <source>
        <dbReference type="ARBA" id="ARBA00022840"/>
    </source>
</evidence>
<keyword evidence="3 5" id="KW-0067">ATP-binding</keyword>
<dbReference type="SMART" id="SM00382">
    <property type="entry name" value="AAA"/>
    <property type="match status" value="1"/>
</dbReference>
<reference evidence="5 6" key="1">
    <citation type="submission" date="2019-06" db="EMBL/GenBank/DDBJ databases">
        <title>Whole genome sequence for Rhodospirillaceae sp. R148.</title>
        <authorList>
            <person name="Wang G."/>
        </authorList>
    </citation>
    <scope>NUCLEOTIDE SEQUENCE [LARGE SCALE GENOMIC DNA]</scope>
    <source>
        <strain evidence="5 6">R148</strain>
    </source>
</reference>
<dbReference type="PANTHER" id="PTHR42711:SF15">
    <property type="entry name" value="ABC-TYPE MULTIDRUG TRANSPORT SYSTEM, ATPASE COMPONENT"/>
    <property type="match status" value="1"/>
</dbReference>
<dbReference type="InterPro" id="IPR003439">
    <property type="entry name" value="ABC_transporter-like_ATP-bd"/>
</dbReference>
<dbReference type="Gene3D" id="3.40.50.300">
    <property type="entry name" value="P-loop containing nucleotide triphosphate hydrolases"/>
    <property type="match status" value="1"/>
</dbReference>
<gene>
    <name evidence="5" type="ORF">FKG95_21855</name>
</gene>
<dbReference type="GO" id="GO:0005524">
    <property type="term" value="F:ATP binding"/>
    <property type="evidence" value="ECO:0007669"/>
    <property type="project" value="UniProtKB-KW"/>
</dbReference>
<proteinExistence type="predicted"/>
<dbReference type="AlphaFoldDB" id="A0A545TGL0"/>
<dbReference type="PANTHER" id="PTHR42711">
    <property type="entry name" value="ABC TRANSPORTER ATP-BINDING PROTEIN"/>
    <property type="match status" value="1"/>
</dbReference>
<keyword evidence="2" id="KW-0547">Nucleotide-binding</keyword>
<keyword evidence="1" id="KW-0813">Transport</keyword>
<organism evidence="5 6">
    <name type="scientific">Denitrobaculum tricleocarpae</name>
    <dbReference type="NCBI Taxonomy" id="2591009"/>
    <lineage>
        <taxon>Bacteria</taxon>
        <taxon>Pseudomonadati</taxon>
        <taxon>Pseudomonadota</taxon>
        <taxon>Alphaproteobacteria</taxon>
        <taxon>Rhodospirillales</taxon>
        <taxon>Rhodospirillaceae</taxon>
        <taxon>Denitrobaculum</taxon>
    </lineage>
</organism>
<dbReference type="Proteomes" id="UP000315252">
    <property type="component" value="Unassembled WGS sequence"/>
</dbReference>